<dbReference type="Proteomes" id="UP000289022">
    <property type="component" value="Unassembled WGS sequence"/>
</dbReference>
<sequence>MLEIKNLNCVLNAHFSLQNINISLNPSERVAIVGESGSGKSSIAN</sequence>
<dbReference type="SUPFAM" id="SSF52540">
    <property type="entry name" value="P-loop containing nucleoside triphosphate hydrolases"/>
    <property type="match status" value="1"/>
</dbReference>
<keyword evidence="2" id="KW-0547">Nucleotide-binding</keyword>
<name>A0A438XXP4_HELPX</name>
<proteinExistence type="predicted"/>
<reference evidence="2 3" key="1">
    <citation type="submission" date="2018-11" db="EMBL/GenBank/DDBJ databases">
        <title>Genetic determinants and prediction of antibiotic resistance phenotypes in Helicobacter pylori.</title>
        <authorList>
            <person name="Wagner K."/>
        </authorList>
    </citation>
    <scope>NUCLEOTIDE SEQUENCE [LARGE SCALE GENOMIC DNA]</scope>
    <source>
        <strain evidence="2 3">ZH70</strain>
    </source>
</reference>
<evidence type="ECO:0000313" key="3">
    <source>
        <dbReference type="Proteomes" id="UP000289022"/>
    </source>
</evidence>
<dbReference type="Gene3D" id="3.40.50.300">
    <property type="entry name" value="P-loop containing nucleotide triphosphate hydrolases"/>
    <property type="match status" value="1"/>
</dbReference>
<dbReference type="InterPro" id="IPR027417">
    <property type="entry name" value="P-loop_NTPase"/>
</dbReference>
<evidence type="ECO:0000313" key="2">
    <source>
        <dbReference type="EMBL" id="RVZ42730.1"/>
    </source>
</evidence>
<organism evidence="2 3">
    <name type="scientific">Helicobacter pylori</name>
    <name type="common">Campylobacter pylori</name>
    <dbReference type="NCBI Taxonomy" id="210"/>
    <lineage>
        <taxon>Bacteria</taxon>
        <taxon>Pseudomonadati</taxon>
        <taxon>Campylobacterota</taxon>
        <taxon>Epsilonproteobacteria</taxon>
        <taxon>Campylobacterales</taxon>
        <taxon>Helicobacteraceae</taxon>
        <taxon>Helicobacter</taxon>
    </lineage>
</organism>
<keyword evidence="2" id="KW-0067">ATP-binding</keyword>
<evidence type="ECO:0000259" key="1">
    <source>
        <dbReference type="Pfam" id="PF00005"/>
    </source>
</evidence>
<dbReference type="EMBL" id="RJGP01000060">
    <property type="protein sequence ID" value="RVZ42730.1"/>
    <property type="molecule type" value="Genomic_DNA"/>
</dbReference>
<protein>
    <submittedName>
        <fullName evidence="2">ATP-binding cassette domain-containing protein</fullName>
    </submittedName>
</protein>
<dbReference type="Pfam" id="PF00005">
    <property type="entry name" value="ABC_tran"/>
    <property type="match status" value="1"/>
</dbReference>
<dbReference type="InterPro" id="IPR003439">
    <property type="entry name" value="ABC_transporter-like_ATP-bd"/>
</dbReference>
<feature type="domain" description="ABC transporter" evidence="1">
    <location>
        <begin position="17"/>
        <end position="45"/>
    </location>
</feature>
<gene>
    <name evidence="2" type="ORF">EC518_02365</name>
</gene>
<dbReference type="RefSeq" id="WP_128064135.1">
    <property type="nucleotide sequence ID" value="NZ_RJEZ01000020.1"/>
</dbReference>
<feature type="non-terminal residue" evidence="2">
    <location>
        <position position="45"/>
    </location>
</feature>
<dbReference type="GO" id="GO:0016887">
    <property type="term" value="F:ATP hydrolysis activity"/>
    <property type="evidence" value="ECO:0007669"/>
    <property type="project" value="InterPro"/>
</dbReference>
<comment type="caution">
    <text evidence="2">The sequence shown here is derived from an EMBL/GenBank/DDBJ whole genome shotgun (WGS) entry which is preliminary data.</text>
</comment>
<accession>A0A438XXP4</accession>
<dbReference type="AlphaFoldDB" id="A0A438XXP4"/>
<dbReference type="GO" id="GO:0005524">
    <property type="term" value="F:ATP binding"/>
    <property type="evidence" value="ECO:0007669"/>
    <property type="project" value="UniProtKB-KW"/>
</dbReference>